<keyword evidence="3" id="KW-1185">Reference proteome</keyword>
<keyword evidence="1" id="KW-0472">Membrane</keyword>
<dbReference type="eggNOG" id="ENOG503417G">
    <property type="taxonomic scope" value="Bacteria"/>
</dbReference>
<evidence type="ECO:0000313" key="3">
    <source>
        <dbReference type="Proteomes" id="UP000029640"/>
    </source>
</evidence>
<accession>A0A095VQM0</accession>
<keyword evidence="1" id="KW-1133">Transmembrane helix</keyword>
<feature type="transmembrane region" description="Helical" evidence="1">
    <location>
        <begin position="32"/>
        <end position="52"/>
    </location>
</feature>
<keyword evidence="1" id="KW-0812">Transmembrane</keyword>
<dbReference type="AlphaFoldDB" id="A0A095VQM0"/>
<dbReference type="STRING" id="1265313.HRUBRA_01648"/>
<organism evidence="2 3">
    <name type="scientific">Pseudohaliea rubra DSM 19751</name>
    <dbReference type="NCBI Taxonomy" id="1265313"/>
    <lineage>
        <taxon>Bacteria</taxon>
        <taxon>Pseudomonadati</taxon>
        <taxon>Pseudomonadota</taxon>
        <taxon>Gammaproteobacteria</taxon>
        <taxon>Cellvibrionales</taxon>
        <taxon>Halieaceae</taxon>
        <taxon>Pseudohaliea</taxon>
    </lineage>
</organism>
<sequence>MLTSGSYMLAMATYLGAGIVALALLARWLRRWPLLASWLSCSGAALLLLPAFPEPGLETLAPALVVAAFQAGTAGVDAAMHALRPLGLALLLAQVPGLAIGLWLRHRRAVATASP</sequence>
<name>A0A095VQM0_9GAMM</name>
<dbReference type="EMBL" id="AUVB01000049">
    <property type="protein sequence ID" value="KGE03757.1"/>
    <property type="molecule type" value="Genomic_DNA"/>
</dbReference>
<dbReference type="Proteomes" id="UP000029640">
    <property type="component" value="Unassembled WGS sequence"/>
</dbReference>
<gene>
    <name evidence="2" type="ORF">HRUBRA_01648</name>
</gene>
<feature type="transmembrane region" description="Helical" evidence="1">
    <location>
        <begin position="86"/>
        <end position="104"/>
    </location>
</feature>
<proteinExistence type="predicted"/>
<dbReference type="HOGENOM" id="CLU_2105570_0_0_6"/>
<dbReference type="RefSeq" id="WP_052094956.1">
    <property type="nucleotide sequence ID" value="NZ_KN234809.1"/>
</dbReference>
<feature type="transmembrane region" description="Helical" evidence="1">
    <location>
        <begin position="6"/>
        <end position="25"/>
    </location>
</feature>
<evidence type="ECO:0000313" key="2">
    <source>
        <dbReference type="EMBL" id="KGE03757.1"/>
    </source>
</evidence>
<evidence type="ECO:0000256" key="1">
    <source>
        <dbReference type="SAM" id="Phobius"/>
    </source>
</evidence>
<comment type="caution">
    <text evidence="2">The sequence shown here is derived from an EMBL/GenBank/DDBJ whole genome shotgun (WGS) entry which is preliminary data.</text>
</comment>
<reference evidence="2 3" key="1">
    <citation type="journal article" date="2014" name="Genome Announc.">
        <title>Genome Sequence of Gammaproteobacterial Pseudohaliea rubra Type Strain DSM 19751, Isolated from Coastal Seawater of the Mediterranean Sea.</title>
        <authorList>
            <person name="Spring S."/>
            <person name="Fiebig A."/>
            <person name="Riedel T."/>
            <person name="Goker M."/>
            <person name="Klenk H.P."/>
        </authorList>
    </citation>
    <scope>NUCLEOTIDE SEQUENCE [LARGE SCALE GENOMIC DNA]</scope>
    <source>
        <strain evidence="2 3">DSM 19751</strain>
    </source>
</reference>
<protein>
    <submittedName>
        <fullName evidence="2">Uncharacterized protein</fullName>
    </submittedName>
</protein>